<feature type="compositionally biased region" description="Polar residues" evidence="1">
    <location>
        <begin position="1"/>
        <end position="15"/>
    </location>
</feature>
<feature type="domain" description="R3H" evidence="2">
    <location>
        <begin position="415"/>
        <end position="478"/>
    </location>
</feature>
<name>A0ABR0SE81_9HYPO</name>
<evidence type="ECO:0000259" key="2">
    <source>
        <dbReference type="PROSITE" id="PS51061"/>
    </source>
</evidence>
<evidence type="ECO:0000256" key="1">
    <source>
        <dbReference type="SAM" id="MobiDB-lite"/>
    </source>
</evidence>
<reference evidence="3 4" key="1">
    <citation type="submission" date="2024-01" db="EMBL/GenBank/DDBJ databases">
        <title>Complete genome of Cladobotryum mycophilum ATHUM6906.</title>
        <authorList>
            <person name="Christinaki A.C."/>
            <person name="Myridakis A.I."/>
            <person name="Kouvelis V.N."/>
        </authorList>
    </citation>
    <scope>NUCLEOTIDE SEQUENCE [LARGE SCALE GENOMIC DNA]</scope>
    <source>
        <strain evidence="3 4">ATHUM6906</strain>
    </source>
</reference>
<proteinExistence type="predicted"/>
<comment type="caution">
    <text evidence="3">The sequence shown here is derived from an EMBL/GenBank/DDBJ whole genome shotgun (WGS) entry which is preliminary data.</text>
</comment>
<dbReference type="Gene3D" id="3.30.1370.50">
    <property type="entry name" value="R3H-like domain"/>
    <property type="match status" value="1"/>
</dbReference>
<accession>A0ABR0SE81</accession>
<dbReference type="PROSITE" id="PS51061">
    <property type="entry name" value="R3H"/>
    <property type="match status" value="1"/>
</dbReference>
<feature type="region of interest" description="Disordered" evidence="1">
    <location>
        <begin position="618"/>
        <end position="664"/>
    </location>
</feature>
<dbReference type="PANTHER" id="PTHR12360:SF12">
    <property type="entry name" value="TRANSCRIPTIONAL REPRESSOR NF-X1"/>
    <property type="match status" value="1"/>
</dbReference>
<sequence>MPEGEGSQTQVPQPQGSSRGASRNRRGRGRGGRGRGQSDGPSQQTRGQGPSSNNPADVNPTAPAATPTPEPSSSVASARAGRGGRGRRGQRPTERGGASNRAARVPRPGPSRSFGGHLTAAVEESTETASLSADAPEFVPGRPVAKRTDKPRASQTPKQPEVRFPKSTASDLGTRIHEDISNSNYECAVCTDEVLRSSHVWSCNICWTENNKGTFLGDVLDVILSYPMSRGRITAGVERISARSHPALHYRLTRADRHVQNLELPVRTHVLFNVTRGLVHHFIVAERYATDLASARKVRVRDKPVSKFVGKQNCSVTILARIHAMAKLTVCNETAACTSRTTISCPCGLRKQEVRCLASTSNPTPSRPEIKCDDECLRLERNRRLASALNIDPTSHTNDHVPYSDNTLRLFKENLAWGEAQEREFRVFSKSPKEDLLRYKPTPSHQRQFLHALAEDYGLESRSEDIEPHRYVIIRKGHKFVSAPSKTLAQCVKIRESQAAIAATASGSREPTPPPPRSGRASRPRQPGVLCFRYHFSPIGGGAHPSHPHYSSFLTPAAVEQALSGLKPRIAGTIKRLDLADSIILCHVDDNGHISRREGLGKNDASGWSAVAGRAAAKKESAKLEPAAASGSSGRRMLGLRKKVVDSKDKGKPWASRLDGDVEC</sequence>
<protein>
    <submittedName>
        <fullName evidence="3">FKBP12-associated-like protein</fullName>
    </submittedName>
</protein>
<dbReference type="InterPro" id="IPR036867">
    <property type="entry name" value="R3H_dom_sf"/>
</dbReference>
<dbReference type="InterPro" id="IPR034078">
    <property type="entry name" value="NFX1_fam"/>
</dbReference>
<feature type="region of interest" description="Disordered" evidence="1">
    <location>
        <begin position="500"/>
        <end position="525"/>
    </location>
</feature>
<dbReference type="Proteomes" id="UP001338125">
    <property type="component" value="Unassembled WGS sequence"/>
</dbReference>
<dbReference type="SMART" id="SM00393">
    <property type="entry name" value="R3H"/>
    <property type="match status" value="1"/>
</dbReference>
<evidence type="ECO:0000313" key="3">
    <source>
        <dbReference type="EMBL" id="KAK5990460.1"/>
    </source>
</evidence>
<keyword evidence="4" id="KW-1185">Reference proteome</keyword>
<dbReference type="InterPro" id="IPR001374">
    <property type="entry name" value="R3H_dom"/>
</dbReference>
<feature type="compositionally biased region" description="Basic residues" evidence="1">
    <location>
        <begin position="22"/>
        <end position="33"/>
    </location>
</feature>
<dbReference type="SUPFAM" id="SSF82708">
    <property type="entry name" value="R3H domain"/>
    <property type="match status" value="1"/>
</dbReference>
<gene>
    <name evidence="3" type="ORF">PT974_08728</name>
</gene>
<feature type="region of interest" description="Disordered" evidence="1">
    <location>
        <begin position="1"/>
        <end position="170"/>
    </location>
</feature>
<dbReference type="EMBL" id="JAVFKD010000014">
    <property type="protein sequence ID" value="KAK5990460.1"/>
    <property type="molecule type" value="Genomic_DNA"/>
</dbReference>
<evidence type="ECO:0000313" key="4">
    <source>
        <dbReference type="Proteomes" id="UP001338125"/>
    </source>
</evidence>
<dbReference type="Pfam" id="PF01424">
    <property type="entry name" value="R3H"/>
    <property type="match status" value="1"/>
</dbReference>
<feature type="compositionally biased region" description="Basic and acidic residues" evidence="1">
    <location>
        <begin position="643"/>
        <end position="652"/>
    </location>
</feature>
<feature type="compositionally biased region" description="Polar residues" evidence="1">
    <location>
        <begin position="39"/>
        <end position="52"/>
    </location>
</feature>
<organism evidence="3 4">
    <name type="scientific">Cladobotryum mycophilum</name>
    <dbReference type="NCBI Taxonomy" id="491253"/>
    <lineage>
        <taxon>Eukaryota</taxon>
        <taxon>Fungi</taxon>
        <taxon>Dikarya</taxon>
        <taxon>Ascomycota</taxon>
        <taxon>Pezizomycotina</taxon>
        <taxon>Sordariomycetes</taxon>
        <taxon>Hypocreomycetidae</taxon>
        <taxon>Hypocreales</taxon>
        <taxon>Hypocreaceae</taxon>
        <taxon>Cladobotryum</taxon>
    </lineage>
</organism>
<dbReference type="PANTHER" id="PTHR12360">
    <property type="entry name" value="NUCLEAR TRANSCRIPTION FACTOR, X-BOX BINDING 1 NFX1"/>
    <property type="match status" value="1"/>
</dbReference>
<feature type="compositionally biased region" description="Low complexity" evidence="1">
    <location>
        <begin position="53"/>
        <end position="80"/>
    </location>
</feature>